<dbReference type="OrthoDB" id="47330at2759"/>
<dbReference type="Gene3D" id="3.40.50.300">
    <property type="entry name" value="P-loop containing nucleotide triphosphate hydrolases"/>
    <property type="match status" value="1"/>
</dbReference>
<proteinExistence type="predicted"/>
<dbReference type="GO" id="GO:0005737">
    <property type="term" value="C:cytoplasm"/>
    <property type="evidence" value="ECO:0007669"/>
    <property type="project" value="TreeGrafter"/>
</dbReference>
<dbReference type="InterPro" id="IPR003959">
    <property type="entry name" value="ATPase_AAA_core"/>
</dbReference>
<dbReference type="Proteomes" id="UP000800094">
    <property type="component" value="Unassembled WGS sequence"/>
</dbReference>
<dbReference type="PANTHER" id="PTHR11638">
    <property type="entry name" value="ATP-DEPENDENT CLP PROTEASE"/>
    <property type="match status" value="1"/>
</dbReference>
<feature type="compositionally biased region" description="Basic and acidic residues" evidence="3">
    <location>
        <begin position="1"/>
        <end position="10"/>
    </location>
</feature>
<sequence>MKVDEPEKEPVQSTSESTSTASKEPTPKQSPSTDTERKSDANIIAADSSTWDFHLPSLPPPTTLQPGGVDGLSNFSTRDVIAAIQHGTRPDQVRTYLQHFHQTDARLVRNRINDEIEGFPAMFYVAAANNDAYIRIFERFGGDANATYGEPPLPLLAFAIVNSKTIEHETTAVVATLLSLSARASVIPQRFYDPFDQDLSLNEIVEEPLEQDADSETAWCKPLSHRKLLAETLNITQRYHLYRSSKLIKPTERQKWVAARHNSTDLFAVPYFLIGQSAATELLTRHFLHYMLRQHQQPLVLVFAGPSGHGKTELARRLGSLLSLELHVSDCTIVARENELFGPRKPYIGAEEGTPLNNFLASKSGQKCLVFLDEFEKTTADIWNALLIPFDKGEYQDRRNLKTIDCSKTIWILATNAIDKRIVGFCSNNEAIFDGDDAATREELLEQLTSTMKEDFMSVFKPPLTGRISAFVPFLPFSEPETCVGAHKYLLELISEVRHPINTTPGPQERLLGNIRLKIRSDASVCKILTKDYDPELGIRSLKKAVRDRLASALDFEYMATHEVISEGLPTEDYIAFVANGRIKVRKAAGALGEGG</sequence>
<evidence type="ECO:0000313" key="6">
    <source>
        <dbReference type="Proteomes" id="UP000800094"/>
    </source>
</evidence>
<feature type="compositionally biased region" description="Low complexity" evidence="3">
    <location>
        <begin position="13"/>
        <end position="24"/>
    </location>
</feature>
<evidence type="ECO:0000256" key="3">
    <source>
        <dbReference type="SAM" id="MobiDB-lite"/>
    </source>
</evidence>
<dbReference type="SUPFAM" id="SSF52540">
    <property type="entry name" value="P-loop containing nucleoside triphosphate hydrolases"/>
    <property type="match status" value="1"/>
</dbReference>
<keyword evidence="6" id="KW-1185">Reference proteome</keyword>
<accession>A0A6A6IPW2</accession>
<keyword evidence="2" id="KW-0067">ATP-binding</keyword>
<protein>
    <submittedName>
        <fullName evidence="5">P-loop containing nucleoside triphosphate hydrolase protein</fullName>
    </submittedName>
</protein>
<evidence type="ECO:0000256" key="1">
    <source>
        <dbReference type="ARBA" id="ARBA00022741"/>
    </source>
</evidence>
<dbReference type="GeneID" id="54578140"/>
<dbReference type="InterPro" id="IPR050130">
    <property type="entry name" value="ClpA_ClpB"/>
</dbReference>
<dbReference type="GO" id="GO:0016887">
    <property type="term" value="F:ATP hydrolysis activity"/>
    <property type="evidence" value="ECO:0007669"/>
    <property type="project" value="InterPro"/>
</dbReference>
<evidence type="ECO:0000259" key="4">
    <source>
        <dbReference type="SMART" id="SM00382"/>
    </source>
</evidence>
<dbReference type="PANTHER" id="PTHR11638:SF89">
    <property type="entry name" value="AAA+ ATPASE DOMAIN-CONTAINING PROTEIN"/>
    <property type="match status" value="1"/>
</dbReference>
<feature type="region of interest" description="Disordered" evidence="3">
    <location>
        <begin position="1"/>
        <end position="39"/>
    </location>
</feature>
<evidence type="ECO:0000313" key="5">
    <source>
        <dbReference type="EMBL" id="KAF2252501.1"/>
    </source>
</evidence>
<dbReference type="AlphaFoldDB" id="A0A6A6IPW2"/>
<dbReference type="Pfam" id="PF07724">
    <property type="entry name" value="AAA_2"/>
    <property type="match status" value="1"/>
</dbReference>
<dbReference type="InterPro" id="IPR001270">
    <property type="entry name" value="ClpA/B"/>
</dbReference>
<dbReference type="EMBL" id="ML987192">
    <property type="protein sequence ID" value="KAF2252501.1"/>
    <property type="molecule type" value="Genomic_DNA"/>
</dbReference>
<reference evidence="5" key="1">
    <citation type="journal article" date="2020" name="Stud. Mycol.">
        <title>101 Dothideomycetes genomes: a test case for predicting lifestyles and emergence of pathogens.</title>
        <authorList>
            <person name="Haridas S."/>
            <person name="Albert R."/>
            <person name="Binder M."/>
            <person name="Bloem J."/>
            <person name="Labutti K."/>
            <person name="Salamov A."/>
            <person name="Andreopoulos B."/>
            <person name="Baker S."/>
            <person name="Barry K."/>
            <person name="Bills G."/>
            <person name="Bluhm B."/>
            <person name="Cannon C."/>
            <person name="Castanera R."/>
            <person name="Culley D."/>
            <person name="Daum C."/>
            <person name="Ezra D."/>
            <person name="Gonzalez J."/>
            <person name="Henrissat B."/>
            <person name="Kuo A."/>
            <person name="Liang C."/>
            <person name="Lipzen A."/>
            <person name="Lutzoni F."/>
            <person name="Magnuson J."/>
            <person name="Mondo S."/>
            <person name="Nolan M."/>
            <person name="Ohm R."/>
            <person name="Pangilinan J."/>
            <person name="Park H.-J."/>
            <person name="Ramirez L."/>
            <person name="Alfaro M."/>
            <person name="Sun H."/>
            <person name="Tritt A."/>
            <person name="Yoshinaga Y."/>
            <person name="Zwiers L.-H."/>
            <person name="Turgeon B."/>
            <person name="Goodwin S."/>
            <person name="Spatafora J."/>
            <person name="Crous P."/>
            <person name="Grigoriev I."/>
        </authorList>
    </citation>
    <scope>NUCLEOTIDE SEQUENCE</scope>
    <source>
        <strain evidence="5">CBS 122368</strain>
    </source>
</reference>
<feature type="domain" description="AAA+ ATPase" evidence="4">
    <location>
        <begin position="297"/>
        <end position="437"/>
    </location>
</feature>
<dbReference type="PRINTS" id="PR00300">
    <property type="entry name" value="CLPPROTEASEA"/>
</dbReference>
<keyword evidence="1" id="KW-0547">Nucleotide-binding</keyword>
<gene>
    <name evidence="5" type="ORF">BU26DRAFT_452801</name>
</gene>
<dbReference type="GO" id="GO:0005524">
    <property type="term" value="F:ATP binding"/>
    <property type="evidence" value="ECO:0007669"/>
    <property type="project" value="UniProtKB-KW"/>
</dbReference>
<keyword evidence="5" id="KW-0378">Hydrolase</keyword>
<name>A0A6A6IPW2_9PLEO</name>
<dbReference type="SMART" id="SM00382">
    <property type="entry name" value="AAA"/>
    <property type="match status" value="1"/>
</dbReference>
<organism evidence="5 6">
    <name type="scientific">Trematosphaeria pertusa</name>
    <dbReference type="NCBI Taxonomy" id="390896"/>
    <lineage>
        <taxon>Eukaryota</taxon>
        <taxon>Fungi</taxon>
        <taxon>Dikarya</taxon>
        <taxon>Ascomycota</taxon>
        <taxon>Pezizomycotina</taxon>
        <taxon>Dothideomycetes</taxon>
        <taxon>Pleosporomycetidae</taxon>
        <taxon>Pleosporales</taxon>
        <taxon>Massarineae</taxon>
        <taxon>Trematosphaeriaceae</taxon>
        <taxon>Trematosphaeria</taxon>
    </lineage>
</organism>
<dbReference type="InterPro" id="IPR027417">
    <property type="entry name" value="P-loop_NTPase"/>
</dbReference>
<dbReference type="InterPro" id="IPR003593">
    <property type="entry name" value="AAA+_ATPase"/>
</dbReference>
<dbReference type="GO" id="GO:0034605">
    <property type="term" value="P:cellular response to heat"/>
    <property type="evidence" value="ECO:0007669"/>
    <property type="project" value="TreeGrafter"/>
</dbReference>
<dbReference type="RefSeq" id="XP_033687505.1">
    <property type="nucleotide sequence ID" value="XM_033824810.1"/>
</dbReference>
<evidence type="ECO:0000256" key="2">
    <source>
        <dbReference type="ARBA" id="ARBA00022840"/>
    </source>
</evidence>